<name>A0A7T8JZP3_CALRO</name>
<protein>
    <submittedName>
        <fullName evidence="1">Transposable element tcb1 transposase</fullName>
    </submittedName>
</protein>
<dbReference type="AlphaFoldDB" id="A0A7T8JZP3"/>
<dbReference type="Gene3D" id="3.30.420.10">
    <property type="entry name" value="Ribonuclease H-like superfamily/Ribonuclease H"/>
    <property type="match status" value="1"/>
</dbReference>
<keyword evidence="2" id="KW-1185">Reference proteome</keyword>
<evidence type="ECO:0000313" key="2">
    <source>
        <dbReference type="Proteomes" id="UP000595437"/>
    </source>
</evidence>
<evidence type="ECO:0000313" key="1">
    <source>
        <dbReference type="EMBL" id="QQP40359.1"/>
    </source>
</evidence>
<dbReference type="InterPro" id="IPR036397">
    <property type="entry name" value="RNaseH_sf"/>
</dbReference>
<reference evidence="2" key="1">
    <citation type="submission" date="2021-01" db="EMBL/GenBank/DDBJ databases">
        <title>Caligus Genome Assembly.</title>
        <authorList>
            <person name="Gallardo-Escarate C."/>
        </authorList>
    </citation>
    <scope>NUCLEOTIDE SEQUENCE [LARGE SCALE GENOMIC DNA]</scope>
</reference>
<sequence length="275" mass="30680">MGAIRTDEFVAEVKRKVNEDGNKSYAKLVAEMGCSKQTIANTINKDMGYSSYKKRHRMILTEGTRESRRVKAAALLNNLKHERAGLLSQDQNSNRQNDRWICQNVDEVPVVKHTKFPSSVMVLGVISSEEDVMPPPPLIREGPQGQHGHLHRRYEERREALDGPGGEWEALCLPVGLCSRPQVEGDPVVAVGEPPLPLEPELVAPQLPDCNPSTIFWGMVENKTNKHAHNTLDSLRAAIVEGFANMKKDVVAKACSRFRHRLEMVVNADGGYIEK</sequence>
<dbReference type="OrthoDB" id="6403936at2759"/>
<proteinExistence type="predicted"/>
<dbReference type="PANTHER" id="PTHR46068">
    <property type="entry name" value="PROTEIN CBG27172"/>
    <property type="match status" value="1"/>
</dbReference>
<dbReference type="Proteomes" id="UP000595437">
    <property type="component" value="Chromosome 9"/>
</dbReference>
<dbReference type="GO" id="GO:0003676">
    <property type="term" value="F:nucleic acid binding"/>
    <property type="evidence" value="ECO:0007669"/>
    <property type="project" value="InterPro"/>
</dbReference>
<accession>A0A7T8JZP3</accession>
<dbReference type="EMBL" id="CP045898">
    <property type="protein sequence ID" value="QQP40359.1"/>
    <property type="molecule type" value="Genomic_DNA"/>
</dbReference>
<organism evidence="1 2">
    <name type="scientific">Caligus rogercresseyi</name>
    <name type="common">Sea louse</name>
    <dbReference type="NCBI Taxonomy" id="217165"/>
    <lineage>
        <taxon>Eukaryota</taxon>
        <taxon>Metazoa</taxon>
        <taxon>Ecdysozoa</taxon>
        <taxon>Arthropoda</taxon>
        <taxon>Crustacea</taxon>
        <taxon>Multicrustacea</taxon>
        <taxon>Hexanauplia</taxon>
        <taxon>Copepoda</taxon>
        <taxon>Siphonostomatoida</taxon>
        <taxon>Caligidae</taxon>
        <taxon>Caligus</taxon>
    </lineage>
</organism>
<dbReference type="PANTHER" id="PTHR46068:SF1">
    <property type="entry name" value="TRANSPOSASE IS30-LIKE HTH DOMAIN-CONTAINING PROTEIN"/>
    <property type="match status" value="1"/>
</dbReference>
<gene>
    <name evidence="1" type="ORF">FKW44_014371</name>
</gene>